<proteinExistence type="predicted"/>
<accession>A0A7T0PB45</accession>
<dbReference type="Proteomes" id="UP000594681">
    <property type="component" value="Chromosome"/>
</dbReference>
<gene>
    <name evidence="1" type="ORF">G7Y31_07160</name>
</gene>
<dbReference type="RefSeq" id="WP_165006597.1">
    <property type="nucleotide sequence ID" value="NZ_CP064954.1"/>
</dbReference>
<name>A0A7T0PB45_9CORY</name>
<evidence type="ECO:0000313" key="1">
    <source>
        <dbReference type="EMBL" id="QPK78357.1"/>
    </source>
</evidence>
<dbReference type="KEGG" id="cliz:G7Y31_07160"/>
<reference evidence="1 2" key="1">
    <citation type="submission" date="2020-11" db="EMBL/GenBank/DDBJ databases">
        <title>Corynebacterium sp. ZJ-599.</title>
        <authorList>
            <person name="Zhou J."/>
        </authorList>
    </citation>
    <scope>NUCLEOTIDE SEQUENCE [LARGE SCALE GENOMIC DNA]</scope>
    <source>
        <strain evidence="1 2">ZJ-599</strain>
    </source>
</reference>
<organism evidence="1 2">
    <name type="scientific">Corynebacterium lizhenjunii</name>
    <dbReference type="NCBI Taxonomy" id="2709394"/>
    <lineage>
        <taxon>Bacteria</taxon>
        <taxon>Bacillati</taxon>
        <taxon>Actinomycetota</taxon>
        <taxon>Actinomycetes</taxon>
        <taxon>Mycobacteriales</taxon>
        <taxon>Corynebacteriaceae</taxon>
        <taxon>Corynebacterium</taxon>
    </lineage>
</organism>
<protein>
    <submittedName>
        <fullName evidence="1">Uncharacterized protein</fullName>
    </submittedName>
</protein>
<sequence length="211" mass="22240">MPNLIIIPGSLALVRELAPADSAARTLRHACASIAPADAEPIDVVCSLDSRWHTGHTGSFRAWGAPSVTVGAGNHAGELVARYVLADSSVDHLRNVRQVRGSLGSIVRTTVVVIDGSAGLTQRAPLALREHGQWAHNWCQDLLSQGPAAVAACDPARLHAAGVEEPHLWEDLARLHPVSTQLLAADSSLGVGRYVASWQLPALKEGADVCN</sequence>
<dbReference type="AlphaFoldDB" id="A0A7T0PB45"/>
<evidence type="ECO:0000313" key="2">
    <source>
        <dbReference type="Proteomes" id="UP000594681"/>
    </source>
</evidence>
<keyword evidence="2" id="KW-1185">Reference proteome</keyword>
<dbReference type="EMBL" id="CP064954">
    <property type="protein sequence ID" value="QPK78357.1"/>
    <property type="molecule type" value="Genomic_DNA"/>
</dbReference>